<proteinExistence type="predicted"/>
<evidence type="ECO:0000313" key="2">
    <source>
        <dbReference type="EnsemblPlants" id="KEH19164"/>
    </source>
</evidence>
<name>G7ZX51_MEDTR</name>
<reference evidence="1 3" key="1">
    <citation type="journal article" date="2011" name="Nature">
        <title>The Medicago genome provides insight into the evolution of rhizobial symbioses.</title>
        <authorList>
            <person name="Young N.D."/>
            <person name="Debelle F."/>
            <person name="Oldroyd G.E."/>
            <person name="Geurts R."/>
            <person name="Cannon S.B."/>
            <person name="Udvardi M.K."/>
            <person name="Benedito V.A."/>
            <person name="Mayer K.F."/>
            <person name="Gouzy J."/>
            <person name="Schoof H."/>
            <person name="Van de Peer Y."/>
            <person name="Proost S."/>
            <person name="Cook D.R."/>
            <person name="Meyers B.C."/>
            <person name="Spannagl M."/>
            <person name="Cheung F."/>
            <person name="De Mita S."/>
            <person name="Krishnakumar V."/>
            <person name="Gundlach H."/>
            <person name="Zhou S."/>
            <person name="Mudge J."/>
            <person name="Bharti A.K."/>
            <person name="Murray J.D."/>
            <person name="Naoumkina M.A."/>
            <person name="Rosen B."/>
            <person name="Silverstein K.A."/>
            <person name="Tang H."/>
            <person name="Rombauts S."/>
            <person name="Zhao P.X."/>
            <person name="Zhou P."/>
            <person name="Barbe V."/>
            <person name="Bardou P."/>
            <person name="Bechner M."/>
            <person name="Bellec A."/>
            <person name="Berger A."/>
            <person name="Berges H."/>
            <person name="Bidwell S."/>
            <person name="Bisseling T."/>
            <person name="Choisne N."/>
            <person name="Couloux A."/>
            <person name="Denny R."/>
            <person name="Deshpande S."/>
            <person name="Dai X."/>
            <person name="Doyle J.J."/>
            <person name="Dudez A.M."/>
            <person name="Farmer A.D."/>
            <person name="Fouteau S."/>
            <person name="Franken C."/>
            <person name="Gibelin C."/>
            <person name="Gish J."/>
            <person name="Goldstein S."/>
            <person name="Gonzalez A.J."/>
            <person name="Green P.J."/>
            <person name="Hallab A."/>
            <person name="Hartog M."/>
            <person name="Hua A."/>
            <person name="Humphray S.J."/>
            <person name="Jeong D.H."/>
            <person name="Jing Y."/>
            <person name="Jocker A."/>
            <person name="Kenton S.M."/>
            <person name="Kim D.J."/>
            <person name="Klee K."/>
            <person name="Lai H."/>
            <person name="Lang C."/>
            <person name="Lin S."/>
            <person name="Macmil S.L."/>
            <person name="Magdelenat G."/>
            <person name="Matthews L."/>
            <person name="McCorrison J."/>
            <person name="Monaghan E.L."/>
            <person name="Mun J.H."/>
            <person name="Najar F.Z."/>
            <person name="Nicholson C."/>
            <person name="Noirot C."/>
            <person name="O'Bleness M."/>
            <person name="Paule C.R."/>
            <person name="Poulain J."/>
            <person name="Prion F."/>
            <person name="Qin B."/>
            <person name="Qu C."/>
            <person name="Retzel E.F."/>
            <person name="Riddle C."/>
            <person name="Sallet E."/>
            <person name="Samain S."/>
            <person name="Samson N."/>
            <person name="Sanders I."/>
            <person name="Saurat O."/>
            <person name="Scarpelli C."/>
            <person name="Schiex T."/>
            <person name="Segurens B."/>
            <person name="Severin A.J."/>
            <person name="Sherrier D.J."/>
            <person name="Shi R."/>
            <person name="Sims S."/>
            <person name="Singer S.R."/>
            <person name="Sinharoy S."/>
            <person name="Sterck L."/>
            <person name="Viollet A."/>
            <person name="Wang B.B."/>
            <person name="Wang K."/>
            <person name="Wang M."/>
            <person name="Wang X."/>
            <person name="Warfsmann J."/>
            <person name="Weissenbach J."/>
            <person name="White D.D."/>
            <person name="White J.D."/>
            <person name="Wiley G.B."/>
            <person name="Wincker P."/>
            <person name="Xing Y."/>
            <person name="Yang L."/>
            <person name="Yao Z."/>
            <person name="Ying F."/>
            <person name="Zhai J."/>
            <person name="Zhou L."/>
            <person name="Zuber A."/>
            <person name="Denarie J."/>
            <person name="Dixon R.A."/>
            <person name="May G.D."/>
            <person name="Schwartz D.C."/>
            <person name="Rogers J."/>
            <person name="Quetier F."/>
            <person name="Town C.D."/>
            <person name="Roe B.A."/>
        </authorList>
    </citation>
    <scope>NUCLEOTIDE SEQUENCE [LARGE SCALE GENOMIC DNA]</scope>
    <source>
        <strain evidence="1">A17</strain>
        <strain evidence="2 3">cv. Jemalong A17</strain>
    </source>
</reference>
<keyword evidence="3" id="KW-1185">Reference proteome</keyword>
<reference evidence="2" key="3">
    <citation type="submission" date="2015-04" db="UniProtKB">
        <authorList>
            <consortium name="EnsemblPlants"/>
        </authorList>
    </citation>
    <scope>IDENTIFICATION</scope>
    <source>
        <strain evidence="2">cv. Jemalong A17</strain>
    </source>
</reference>
<dbReference type="Proteomes" id="UP000002051">
    <property type="component" value="Chromosome 8"/>
</dbReference>
<gene>
    <name evidence="1" type="ordered locus">MTR_8g442480</name>
</gene>
<accession>G7ZX51</accession>
<organism evidence="2">
    <name type="scientific">Medicago truncatula</name>
    <name type="common">Barrel medic</name>
    <name type="synonym">Medicago tribuloides</name>
    <dbReference type="NCBI Taxonomy" id="3880"/>
    <lineage>
        <taxon>Eukaryota</taxon>
        <taxon>Viridiplantae</taxon>
        <taxon>Streptophyta</taxon>
        <taxon>Embryophyta</taxon>
        <taxon>Tracheophyta</taxon>
        <taxon>Spermatophyta</taxon>
        <taxon>Magnoliopsida</taxon>
        <taxon>eudicotyledons</taxon>
        <taxon>Gunneridae</taxon>
        <taxon>Pentapetalae</taxon>
        <taxon>rosids</taxon>
        <taxon>fabids</taxon>
        <taxon>Fabales</taxon>
        <taxon>Fabaceae</taxon>
        <taxon>Papilionoideae</taxon>
        <taxon>50 kb inversion clade</taxon>
        <taxon>NPAAA clade</taxon>
        <taxon>Hologalegina</taxon>
        <taxon>IRL clade</taxon>
        <taxon>Trifolieae</taxon>
        <taxon>Medicago</taxon>
    </lineage>
</organism>
<protein>
    <submittedName>
        <fullName evidence="1">SET domain protein</fullName>
    </submittedName>
</protein>
<dbReference type="HOGENOM" id="CLU_2430472_0_0_1"/>
<reference evidence="1 3" key="2">
    <citation type="journal article" date="2014" name="BMC Genomics">
        <title>An improved genome release (version Mt4.0) for the model legume Medicago truncatula.</title>
        <authorList>
            <person name="Tang H."/>
            <person name="Krishnakumar V."/>
            <person name="Bidwell S."/>
            <person name="Rosen B."/>
            <person name="Chan A."/>
            <person name="Zhou S."/>
            <person name="Gentzbittel L."/>
            <person name="Childs K.L."/>
            <person name="Yandell M."/>
            <person name="Gundlach H."/>
            <person name="Mayer K.F."/>
            <person name="Schwartz D.C."/>
            <person name="Town C.D."/>
        </authorList>
    </citation>
    <scope>GENOME REANNOTATION</scope>
    <source>
        <strain evidence="1">A17</strain>
        <strain evidence="2 3">cv. Jemalong A17</strain>
    </source>
</reference>
<evidence type="ECO:0000313" key="1">
    <source>
        <dbReference type="EMBL" id="KEH19164.1"/>
    </source>
</evidence>
<dbReference type="PaxDb" id="3880-AES83789"/>
<dbReference type="AlphaFoldDB" id="G7ZX51"/>
<evidence type="ECO:0000313" key="3">
    <source>
        <dbReference type="Proteomes" id="UP000002051"/>
    </source>
</evidence>
<dbReference type="EMBL" id="CM001224">
    <property type="protein sequence ID" value="KEH19164.1"/>
    <property type="molecule type" value="Genomic_DNA"/>
</dbReference>
<sequence length="91" mass="10711">MYIEVTGKKHIYIRLAIGNDIYCCVHFLRKKENMLKFLLQICRGTIVVGSRCKHHNSITRFTFCKKHLCNANTNKCSNSNFRTLKWKAEET</sequence>
<dbReference type="EnsemblPlants" id="KEH19164">
    <property type="protein sequence ID" value="KEH19164"/>
    <property type="gene ID" value="MTR_8g442480"/>
</dbReference>